<dbReference type="EMBL" id="CAJNDS010002162">
    <property type="protein sequence ID" value="CAE7356915.1"/>
    <property type="molecule type" value="Genomic_DNA"/>
</dbReference>
<reference evidence="2" key="1">
    <citation type="submission" date="2021-02" db="EMBL/GenBank/DDBJ databases">
        <authorList>
            <person name="Dougan E. K."/>
            <person name="Rhodes N."/>
            <person name="Thang M."/>
            <person name="Chan C."/>
        </authorList>
    </citation>
    <scope>NUCLEOTIDE SEQUENCE</scope>
</reference>
<feature type="region of interest" description="Disordered" evidence="1">
    <location>
        <begin position="155"/>
        <end position="174"/>
    </location>
</feature>
<proteinExistence type="predicted"/>
<organism evidence="2 3">
    <name type="scientific">Symbiodinium natans</name>
    <dbReference type="NCBI Taxonomy" id="878477"/>
    <lineage>
        <taxon>Eukaryota</taxon>
        <taxon>Sar</taxon>
        <taxon>Alveolata</taxon>
        <taxon>Dinophyceae</taxon>
        <taxon>Suessiales</taxon>
        <taxon>Symbiodiniaceae</taxon>
        <taxon>Symbiodinium</taxon>
    </lineage>
</organism>
<evidence type="ECO:0000313" key="3">
    <source>
        <dbReference type="Proteomes" id="UP000604046"/>
    </source>
</evidence>
<dbReference type="Proteomes" id="UP000604046">
    <property type="component" value="Unassembled WGS sequence"/>
</dbReference>
<name>A0A812PMW7_9DINO</name>
<sequence>MSEVGDLVYVVVRSEGRDVPVAGWAVSLPKTNIIVGTAPEAVEIIGQKKVVGSGEKAVAFLRVPQTSTTLCQPEGWSGLRPKDLPSLSECQTGWKRGNAADIESSEAECPVTAKSRKQRPGEDDDEPDLKQVMLQSLAKGGDPGQTMQLLMISGDLLGGTSSGSSDDEEGDGKRGMKAVVTLRKLREEIHRRPRRVWENFEKEMREELGVIPGQAWTVRDYLKRQNWGRFKGLYRCAEVKQKMQAVLHQGDWSTAWLLTGLSDPLQKKEWAGSKEEMAVISGYQEAVLKLRKKVSEAQGRAEAEEDEAATASTLLERSGSSISLFPCALPYPEVLQTGGALDGRAAALWWSKASLNAFVAWSNFVVLGCPRPGSSGYEPRVGYRSVQDARLFADRLLGEMEEFASEDVVFETLECSGKRALLEELIGQVPGAVAGYPDDRAQVGAISSASTALPVVAERVAVPAEAGSVDPLDWLPVERAEIVNNLAKHRLPEHLWERVPRAFHNVPEAEEKVVAEKLLATGMAVLVAEKDLPRDMDGNLLTGGLFSVPKNESEDRLIYDRRPENGTMVKLPWARLPSACCFTRMLLREDEYLRGSGDDLRNYYYSLKLPANWVKYNSVGRPVAPELVRQRGLDPRQTYRLCFRVLGMGDVNGCAIAQATHEAVLQKFGLLRAENLLVYGQHAPKSEVWEGVYLDDLLITAKVRAGGPVAQDGSFCPREPEAGDEDVMKVRAAEAAYLEAGLERAVHKEFRMLTQFRAWGAHVDGVRGRVGAPLETRRQVWKLTSAIVRVGRATKVILQKLAGFLAFIFGFRRELFCLLHHFFNFVSNMKEGIWIRLPEFLLDELRSVALHLPVAVWCMRKKLCCSLLATDATPTSGGAVRAQIQPDLAQELWRRSEIRGKAVRLDRQEPPDLMEEEPVRPSLFGSRLAESLEWSATASYSFRQTSHVNLQEYRALGRELRRFCSDLANAGTIQLGSMTLLLWSVWLLKEGLVRIS</sequence>
<evidence type="ECO:0000313" key="2">
    <source>
        <dbReference type="EMBL" id="CAE7356915.1"/>
    </source>
</evidence>
<dbReference type="OrthoDB" id="439387at2759"/>
<gene>
    <name evidence="2" type="ORF">SNAT2548_LOCUS19020</name>
</gene>
<protein>
    <submittedName>
        <fullName evidence="2">Uncharacterized protein</fullName>
    </submittedName>
</protein>
<dbReference type="AlphaFoldDB" id="A0A812PMW7"/>
<keyword evidence="3" id="KW-1185">Reference proteome</keyword>
<accession>A0A812PMW7</accession>
<evidence type="ECO:0000256" key="1">
    <source>
        <dbReference type="SAM" id="MobiDB-lite"/>
    </source>
</evidence>
<feature type="region of interest" description="Disordered" evidence="1">
    <location>
        <begin position="98"/>
        <end position="127"/>
    </location>
</feature>
<comment type="caution">
    <text evidence="2">The sequence shown here is derived from an EMBL/GenBank/DDBJ whole genome shotgun (WGS) entry which is preliminary data.</text>
</comment>